<protein>
    <recommendedName>
        <fullName evidence="4">Kynureninase</fullName>
        <ecNumber evidence="4">3.7.1.3</ecNumber>
    </recommendedName>
</protein>
<name>A0ABS4W3A3_9PSEU</name>
<keyword evidence="2 4" id="KW-0378">Hydrolase</keyword>
<dbReference type="Gene3D" id="3.90.1150.10">
    <property type="entry name" value="Aspartate Aminotransferase, domain 1"/>
    <property type="match status" value="1"/>
</dbReference>
<keyword evidence="3 4" id="KW-0663">Pyridoxal phosphate</keyword>
<evidence type="ECO:0000313" key="6">
    <source>
        <dbReference type="Proteomes" id="UP001519295"/>
    </source>
</evidence>
<evidence type="ECO:0000256" key="4">
    <source>
        <dbReference type="PIRNR" id="PIRNR038800"/>
    </source>
</evidence>
<dbReference type="PANTHER" id="PTHR14084:SF0">
    <property type="entry name" value="KYNURENINASE"/>
    <property type="match status" value="1"/>
</dbReference>
<reference evidence="5 6" key="1">
    <citation type="submission" date="2021-03" db="EMBL/GenBank/DDBJ databases">
        <title>Sequencing the genomes of 1000 actinobacteria strains.</title>
        <authorList>
            <person name="Klenk H.-P."/>
        </authorList>
    </citation>
    <scope>NUCLEOTIDE SEQUENCE [LARGE SCALE GENOMIC DNA]</scope>
    <source>
        <strain evidence="5 6">DSM 45256</strain>
    </source>
</reference>
<accession>A0ABS4W3A3</accession>
<comment type="similarity">
    <text evidence="4">Belongs to the kynureninase family.</text>
</comment>
<comment type="pathway">
    <text evidence="4">Amino-acid degradation; L-kynurenine degradation; L-alanine and anthranilate from L-kynurenine: step 1/1.</text>
</comment>
<sequence>MTTTTRTGTWAERAAALDAADPLAPLRERFLPAPGVVAYLDGNSLGRPVAATPARLDEFVRDQWGSRLIRGWTEDGPDGPWMDWPQRAGDRIAAAALGAAPGQTVLGDSTTVLLYKLARAAVDAATAADPARTVIVACADDFPTDRYVVEGIAAERGGRVRWIETGLDDGVTPDQVADAAGPDTALVLLSHVSYRSGWLADAPAIAAAAHGAGAYVLLDLCHSVGSVELALDAWGVDLAVGCTYKFLNGGPGSPAFAYIRRDLHGDLQQPIHGWMGRHDPFTMGPGYVPAAGIRQVVSGTPPILAAVPLLAALDLLDEAGIVAVRAKSVALTEFTLELVDAWLAPYGVELISPRQAQQRGGHVTIHRASFREVVDALWERGVLPDYREPDAIRIGPAPLSTSFTELHDGLAVLRELLGPTPRWPADR</sequence>
<dbReference type="InterPro" id="IPR015421">
    <property type="entry name" value="PyrdxlP-dep_Trfase_major"/>
</dbReference>
<comment type="function">
    <text evidence="4">Catalyzes the cleavage of L-kynurenine (L-Kyn) and L-3-hydroxykynurenine (L-3OHKyn) into anthranilic acid (AA) and 3-hydroxyanthranilic acid (3-OHAA), respectively.</text>
</comment>
<comment type="subunit">
    <text evidence="4">Homodimer.</text>
</comment>
<evidence type="ECO:0000256" key="1">
    <source>
        <dbReference type="ARBA" id="ARBA00022642"/>
    </source>
</evidence>
<comment type="catalytic activity">
    <reaction evidence="4">
        <text>3-hydroxy-L-kynurenine + H2O = 3-hydroxyanthranilate + L-alanine + H(+)</text>
        <dbReference type="Rhea" id="RHEA:25143"/>
        <dbReference type="ChEBI" id="CHEBI:15377"/>
        <dbReference type="ChEBI" id="CHEBI:15378"/>
        <dbReference type="ChEBI" id="CHEBI:36559"/>
        <dbReference type="ChEBI" id="CHEBI:57972"/>
        <dbReference type="ChEBI" id="CHEBI:58125"/>
        <dbReference type="EC" id="3.7.1.3"/>
    </reaction>
</comment>
<dbReference type="InterPro" id="IPR015422">
    <property type="entry name" value="PyrdxlP-dep_Trfase_small"/>
</dbReference>
<dbReference type="PIRSF" id="PIRSF038800">
    <property type="entry name" value="KYNU"/>
    <property type="match status" value="1"/>
</dbReference>
<comment type="pathway">
    <text evidence="4">Cofactor biosynthesis; NAD(+) biosynthesis; quinolinate from L-kynurenine: step 2/3.</text>
</comment>
<comment type="cofactor">
    <cofactor evidence="4">
        <name>pyridoxal 5'-phosphate</name>
        <dbReference type="ChEBI" id="CHEBI:597326"/>
    </cofactor>
</comment>
<evidence type="ECO:0000256" key="3">
    <source>
        <dbReference type="ARBA" id="ARBA00022898"/>
    </source>
</evidence>
<evidence type="ECO:0000313" key="5">
    <source>
        <dbReference type="EMBL" id="MBP2370433.1"/>
    </source>
</evidence>
<dbReference type="RefSeq" id="WP_210033700.1">
    <property type="nucleotide sequence ID" value="NZ_JAGINU010000001.1"/>
</dbReference>
<dbReference type="Proteomes" id="UP001519295">
    <property type="component" value="Unassembled WGS sequence"/>
</dbReference>
<dbReference type="EC" id="3.7.1.3" evidence="4"/>
<comment type="catalytic activity">
    <reaction evidence="4">
        <text>L-kynurenine + H2O = anthranilate + L-alanine + H(+)</text>
        <dbReference type="Rhea" id="RHEA:16813"/>
        <dbReference type="ChEBI" id="CHEBI:15377"/>
        <dbReference type="ChEBI" id="CHEBI:15378"/>
        <dbReference type="ChEBI" id="CHEBI:16567"/>
        <dbReference type="ChEBI" id="CHEBI:57959"/>
        <dbReference type="ChEBI" id="CHEBI:57972"/>
        <dbReference type="EC" id="3.7.1.3"/>
    </reaction>
</comment>
<evidence type="ECO:0000256" key="2">
    <source>
        <dbReference type="ARBA" id="ARBA00022801"/>
    </source>
</evidence>
<dbReference type="InterPro" id="IPR010111">
    <property type="entry name" value="Kynureninase"/>
</dbReference>
<dbReference type="GO" id="GO:0030429">
    <property type="term" value="F:kynureninase activity"/>
    <property type="evidence" value="ECO:0007669"/>
    <property type="project" value="UniProtKB-EC"/>
</dbReference>
<dbReference type="Pfam" id="PF22580">
    <property type="entry name" value="KYNU_C"/>
    <property type="match status" value="1"/>
</dbReference>
<keyword evidence="1 4" id="KW-0662">Pyridine nucleotide biosynthesis</keyword>
<dbReference type="InterPro" id="IPR015424">
    <property type="entry name" value="PyrdxlP-dep_Trfase"/>
</dbReference>
<dbReference type="EMBL" id="JAGINU010000001">
    <property type="protein sequence ID" value="MBP2370433.1"/>
    <property type="molecule type" value="Genomic_DNA"/>
</dbReference>
<dbReference type="PANTHER" id="PTHR14084">
    <property type="entry name" value="KYNURENINASE"/>
    <property type="match status" value="1"/>
</dbReference>
<keyword evidence="6" id="KW-1185">Reference proteome</keyword>
<gene>
    <name evidence="5" type="ORF">JOF36_006129</name>
</gene>
<comment type="caution">
    <text evidence="5">The sequence shown here is derived from an EMBL/GenBank/DDBJ whole genome shotgun (WGS) entry which is preliminary data.</text>
</comment>
<dbReference type="SUPFAM" id="SSF53383">
    <property type="entry name" value="PLP-dependent transferases"/>
    <property type="match status" value="1"/>
</dbReference>
<dbReference type="Gene3D" id="3.40.640.10">
    <property type="entry name" value="Type I PLP-dependent aspartate aminotransferase-like (Major domain)"/>
    <property type="match status" value="1"/>
</dbReference>
<organism evidence="5 6">
    <name type="scientific">Pseudonocardia parietis</name>
    <dbReference type="NCBI Taxonomy" id="570936"/>
    <lineage>
        <taxon>Bacteria</taxon>
        <taxon>Bacillati</taxon>
        <taxon>Actinomycetota</taxon>
        <taxon>Actinomycetes</taxon>
        <taxon>Pseudonocardiales</taxon>
        <taxon>Pseudonocardiaceae</taxon>
        <taxon>Pseudonocardia</taxon>
    </lineage>
</organism>
<proteinExistence type="inferred from homology"/>